<dbReference type="EMBL" id="VIWT01000001">
    <property type="protein sequence ID" value="TWG01255.1"/>
    <property type="molecule type" value="Genomic_DNA"/>
</dbReference>
<dbReference type="Proteomes" id="UP000317940">
    <property type="component" value="Unassembled WGS sequence"/>
</dbReference>
<dbReference type="PANTHER" id="PTHR43464:SF90">
    <property type="entry name" value="METHYLTRANSFERASE TYPE 11"/>
    <property type="match status" value="1"/>
</dbReference>
<feature type="domain" description="Methyltransferase" evidence="1">
    <location>
        <begin position="62"/>
        <end position="161"/>
    </location>
</feature>
<dbReference type="GO" id="GO:0008168">
    <property type="term" value="F:methyltransferase activity"/>
    <property type="evidence" value="ECO:0007669"/>
    <property type="project" value="UniProtKB-KW"/>
</dbReference>
<dbReference type="InterPro" id="IPR041698">
    <property type="entry name" value="Methyltransf_25"/>
</dbReference>
<proteinExistence type="predicted"/>
<dbReference type="RefSeq" id="WP_145907336.1">
    <property type="nucleotide sequence ID" value="NZ_BAAAMZ010000030.1"/>
</dbReference>
<sequence>MSSTKTTSTSTTAGTAAADRAYWDDWQRSWDAQQGWYLPDREERFRVMIDLVEAVGGPHARVLDLACGTGSITERLLARLPGASSVGVDLDLALLAIAEGHFAGDGRFTLVTADLRDPDWAAALPEGPFDAVVTATALHWLATDDLLRLYRDLAGLLRPGGVFLNADHCPQPATPRLNELVRTAEQRRQQAESAAGVLSWAEWWQAAAADPRLAEAVAARSAVYRDHKDGDVHTTEWQLEQLIAAGFGEAGLAWRSVTDAMTAAVR</sequence>
<evidence type="ECO:0000313" key="2">
    <source>
        <dbReference type="EMBL" id="TWG01255.1"/>
    </source>
</evidence>
<organism evidence="2 3">
    <name type="scientific">Kitasatospora viridis</name>
    <dbReference type="NCBI Taxonomy" id="281105"/>
    <lineage>
        <taxon>Bacteria</taxon>
        <taxon>Bacillati</taxon>
        <taxon>Actinomycetota</taxon>
        <taxon>Actinomycetes</taxon>
        <taxon>Kitasatosporales</taxon>
        <taxon>Streptomycetaceae</taxon>
        <taxon>Kitasatospora</taxon>
    </lineage>
</organism>
<dbReference type="OrthoDB" id="3286690at2"/>
<comment type="caution">
    <text evidence="2">The sequence shown here is derived from an EMBL/GenBank/DDBJ whole genome shotgun (WGS) entry which is preliminary data.</text>
</comment>
<dbReference type="SUPFAM" id="SSF53335">
    <property type="entry name" value="S-adenosyl-L-methionine-dependent methyltransferases"/>
    <property type="match status" value="1"/>
</dbReference>
<dbReference type="AlphaFoldDB" id="A0A561UPG6"/>
<keyword evidence="3" id="KW-1185">Reference proteome</keyword>
<keyword evidence="2" id="KW-0489">Methyltransferase</keyword>
<name>A0A561UPG6_9ACTN</name>
<dbReference type="Pfam" id="PF13649">
    <property type="entry name" value="Methyltransf_25"/>
    <property type="match status" value="1"/>
</dbReference>
<evidence type="ECO:0000259" key="1">
    <source>
        <dbReference type="Pfam" id="PF13649"/>
    </source>
</evidence>
<protein>
    <submittedName>
        <fullName evidence="2">Methyltransferase family protein</fullName>
    </submittedName>
</protein>
<gene>
    <name evidence="2" type="ORF">FHX73_115147</name>
</gene>
<accession>A0A561UPG6</accession>
<dbReference type="CDD" id="cd02440">
    <property type="entry name" value="AdoMet_MTases"/>
    <property type="match status" value="1"/>
</dbReference>
<reference evidence="2 3" key="1">
    <citation type="submission" date="2019-06" db="EMBL/GenBank/DDBJ databases">
        <title>Sequencing the genomes of 1000 actinobacteria strains.</title>
        <authorList>
            <person name="Klenk H.-P."/>
        </authorList>
    </citation>
    <scope>NUCLEOTIDE SEQUENCE [LARGE SCALE GENOMIC DNA]</scope>
    <source>
        <strain evidence="2 3">DSM 44826</strain>
    </source>
</reference>
<dbReference type="Gene3D" id="3.40.50.150">
    <property type="entry name" value="Vaccinia Virus protein VP39"/>
    <property type="match status" value="1"/>
</dbReference>
<dbReference type="InterPro" id="IPR029063">
    <property type="entry name" value="SAM-dependent_MTases_sf"/>
</dbReference>
<dbReference type="GO" id="GO:0032259">
    <property type="term" value="P:methylation"/>
    <property type="evidence" value="ECO:0007669"/>
    <property type="project" value="UniProtKB-KW"/>
</dbReference>
<keyword evidence="2" id="KW-0808">Transferase</keyword>
<dbReference type="PANTHER" id="PTHR43464">
    <property type="entry name" value="METHYLTRANSFERASE"/>
    <property type="match status" value="1"/>
</dbReference>
<evidence type="ECO:0000313" key="3">
    <source>
        <dbReference type="Proteomes" id="UP000317940"/>
    </source>
</evidence>